<protein>
    <submittedName>
        <fullName evidence="1">Uncharacterized protein</fullName>
    </submittedName>
</protein>
<organism evidence="1 2">
    <name type="scientific">Oryzias melastigma</name>
    <name type="common">Marine medaka</name>
    <dbReference type="NCBI Taxonomy" id="30732"/>
    <lineage>
        <taxon>Eukaryota</taxon>
        <taxon>Metazoa</taxon>
        <taxon>Chordata</taxon>
        <taxon>Craniata</taxon>
        <taxon>Vertebrata</taxon>
        <taxon>Euteleostomi</taxon>
        <taxon>Actinopterygii</taxon>
        <taxon>Neopterygii</taxon>
        <taxon>Teleostei</taxon>
        <taxon>Neoteleostei</taxon>
        <taxon>Acanthomorphata</taxon>
        <taxon>Ovalentaria</taxon>
        <taxon>Atherinomorphae</taxon>
        <taxon>Beloniformes</taxon>
        <taxon>Adrianichthyidae</taxon>
        <taxon>Oryziinae</taxon>
        <taxon>Oryzias</taxon>
    </lineage>
</organism>
<accession>A0A834BVC7</accession>
<sequence length="181" mass="19052">MLTVCYGIPASGGYHDVATSLILVKLDAEDNVSSVCGLFGRPAVSKRFGWCLSAVSPPESHGVEAAETVGPDATSRVNDVGGGWVLTVAVAKGKSAVMNNVCKSEEGMEGGEGVKDWLCGGHRSEPPSNRFTKSKHLLRGRSALNHSTTEGNRYCSDCCCGETVVPPQTRRFSGAHLVSNL</sequence>
<evidence type="ECO:0000313" key="1">
    <source>
        <dbReference type="EMBL" id="KAF6720622.1"/>
    </source>
</evidence>
<evidence type="ECO:0000313" key="2">
    <source>
        <dbReference type="Proteomes" id="UP000646548"/>
    </source>
</evidence>
<gene>
    <name evidence="1" type="ORF">FQA47_002276</name>
</gene>
<dbReference type="AlphaFoldDB" id="A0A834BVC7"/>
<dbReference type="EMBL" id="WKFB01000519">
    <property type="protein sequence ID" value="KAF6720622.1"/>
    <property type="molecule type" value="Genomic_DNA"/>
</dbReference>
<name>A0A834BVC7_ORYME</name>
<dbReference type="Proteomes" id="UP000646548">
    <property type="component" value="Unassembled WGS sequence"/>
</dbReference>
<comment type="caution">
    <text evidence="1">The sequence shown here is derived from an EMBL/GenBank/DDBJ whole genome shotgun (WGS) entry which is preliminary data.</text>
</comment>
<proteinExistence type="predicted"/>
<reference evidence="1" key="1">
    <citation type="journal article" name="BMC Genomics">
        <title>Long-read sequencing and de novo genome assembly of marine medaka (Oryzias melastigma).</title>
        <authorList>
            <person name="Liang P."/>
            <person name="Saqib H.S.A."/>
            <person name="Ni X."/>
            <person name="Shen Y."/>
        </authorList>
    </citation>
    <scope>NUCLEOTIDE SEQUENCE</scope>
    <source>
        <strain evidence="1">Bigg-433</strain>
    </source>
</reference>